<dbReference type="RefSeq" id="WP_123754233.1">
    <property type="nucleotide sequence ID" value="NZ_JARXNK020000104.1"/>
</dbReference>
<comment type="similarity">
    <text evidence="1">Belongs to the LysR transcriptional regulatory family.</text>
</comment>
<dbReference type="EMBL" id="JARXNK020000104">
    <property type="protein sequence ID" value="MEL0553245.1"/>
    <property type="molecule type" value="Genomic_DNA"/>
</dbReference>
<dbReference type="SUPFAM" id="SSF46785">
    <property type="entry name" value="Winged helix' DNA-binding domain"/>
    <property type="match status" value="1"/>
</dbReference>
<dbReference type="PANTHER" id="PTHR30579:SF7">
    <property type="entry name" value="HTH-TYPE TRANSCRIPTIONAL REGULATOR LRHA-RELATED"/>
    <property type="match status" value="1"/>
</dbReference>
<evidence type="ECO:0000256" key="2">
    <source>
        <dbReference type="ARBA" id="ARBA00023015"/>
    </source>
</evidence>
<gene>
    <name evidence="6" type="ORF">QFI96_016225</name>
</gene>
<evidence type="ECO:0000313" key="7">
    <source>
        <dbReference type="Proteomes" id="UP001312893"/>
    </source>
</evidence>
<dbReference type="InterPro" id="IPR050176">
    <property type="entry name" value="LTTR"/>
</dbReference>
<dbReference type="InterPro" id="IPR036390">
    <property type="entry name" value="WH_DNA-bd_sf"/>
</dbReference>
<keyword evidence="3" id="KW-0238">DNA-binding</keyword>
<keyword evidence="4" id="KW-0804">Transcription</keyword>
<evidence type="ECO:0000256" key="1">
    <source>
        <dbReference type="ARBA" id="ARBA00009437"/>
    </source>
</evidence>
<feature type="domain" description="HTH lysR-type" evidence="5">
    <location>
        <begin position="8"/>
        <end position="65"/>
    </location>
</feature>
<dbReference type="SUPFAM" id="SSF53850">
    <property type="entry name" value="Periplasmic binding protein-like II"/>
    <property type="match status" value="1"/>
</dbReference>
<accession>A0ABU9FAG7</accession>
<dbReference type="InterPro" id="IPR036388">
    <property type="entry name" value="WH-like_DNA-bd_sf"/>
</dbReference>
<evidence type="ECO:0000256" key="3">
    <source>
        <dbReference type="ARBA" id="ARBA00023125"/>
    </source>
</evidence>
<evidence type="ECO:0000259" key="5">
    <source>
        <dbReference type="PROSITE" id="PS50931"/>
    </source>
</evidence>
<reference evidence="6 7" key="1">
    <citation type="submission" date="2024-04" db="EMBL/GenBank/DDBJ databases">
        <title>Two novel Raoultella species associated with bleeding cankers of broadleaf hosts, Raoultella scottia sp. nov. and Raoultella lignicola sp. nov.</title>
        <authorList>
            <person name="Brady C.L."/>
        </authorList>
    </citation>
    <scope>NUCLEOTIDE SEQUENCE [LARGE SCALE GENOMIC DNA]</scope>
    <source>
        <strain evidence="6 7">TW_WC1a.1</strain>
    </source>
</reference>
<evidence type="ECO:0000256" key="4">
    <source>
        <dbReference type="ARBA" id="ARBA00023163"/>
    </source>
</evidence>
<dbReference type="PROSITE" id="PS50931">
    <property type="entry name" value="HTH_LYSR"/>
    <property type="match status" value="1"/>
</dbReference>
<dbReference type="Gene3D" id="1.10.10.10">
    <property type="entry name" value="Winged helix-like DNA-binding domain superfamily/Winged helix DNA-binding domain"/>
    <property type="match status" value="1"/>
</dbReference>
<keyword evidence="7" id="KW-1185">Reference proteome</keyword>
<dbReference type="Proteomes" id="UP001312893">
    <property type="component" value="Unassembled WGS sequence"/>
</dbReference>
<proteinExistence type="inferred from homology"/>
<name>A0ABU9FAG7_9ENTR</name>
<keyword evidence="2" id="KW-0805">Transcription regulation</keyword>
<dbReference type="InterPro" id="IPR000847">
    <property type="entry name" value="LysR_HTH_N"/>
</dbReference>
<dbReference type="Pfam" id="PF03466">
    <property type="entry name" value="LysR_substrate"/>
    <property type="match status" value="1"/>
</dbReference>
<protein>
    <submittedName>
        <fullName evidence="6">LysR substrate-binding domain-containing protein</fullName>
    </submittedName>
</protein>
<organism evidence="6 7">
    <name type="scientific">Raoultella lignicola</name>
    <dbReference type="NCBI Taxonomy" id="3040939"/>
    <lineage>
        <taxon>Bacteria</taxon>
        <taxon>Pseudomonadati</taxon>
        <taxon>Pseudomonadota</taxon>
        <taxon>Gammaproteobacteria</taxon>
        <taxon>Enterobacterales</taxon>
        <taxon>Enterobacteriaceae</taxon>
        <taxon>Klebsiella/Raoultella group</taxon>
        <taxon>Raoultella</taxon>
    </lineage>
</organism>
<dbReference type="Gene3D" id="3.40.190.10">
    <property type="entry name" value="Periplasmic binding protein-like II"/>
    <property type="match status" value="2"/>
</dbReference>
<evidence type="ECO:0000313" key="6">
    <source>
        <dbReference type="EMBL" id="MEL0553245.1"/>
    </source>
</evidence>
<sequence>MARRPLTLDADALRAFVTGMELGSFALAAERLGRSTSAVSAQLKKLEQQTGMALVQKAGRHLALTPEGEIMLGYARRMLSLNDEACAALQARGVSGEVRLGLQEDFGEVLLPAILGQFARSCPEVEIAVTVTRNAPLREAMLHQELDLALSWEGREQPAFDRALGRAPLRWIAAPEFDIATYLAKNQPLPLLAFEAPCVMRTAATTALDNAGIPWRIAFTSRSLNGIWAAASAGLGVALRTTIGMPATLQVIKATTLPDAGDIGVGLYGDERRLTAPAKLLLDTIIDCFALHLPPTDAAPWQPKR</sequence>
<comment type="caution">
    <text evidence="6">The sequence shown here is derived from an EMBL/GenBank/DDBJ whole genome shotgun (WGS) entry which is preliminary data.</text>
</comment>
<dbReference type="InterPro" id="IPR005119">
    <property type="entry name" value="LysR_subst-bd"/>
</dbReference>
<dbReference type="Pfam" id="PF00126">
    <property type="entry name" value="HTH_1"/>
    <property type="match status" value="1"/>
</dbReference>
<dbReference type="PANTHER" id="PTHR30579">
    <property type="entry name" value="TRANSCRIPTIONAL REGULATOR"/>
    <property type="match status" value="1"/>
</dbReference>